<evidence type="ECO:0000256" key="1">
    <source>
        <dbReference type="SAM" id="MobiDB-lite"/>
    </source>
</evidence>
<evidence type="ECO:0000313" key="2">
    <source>
        <dbReference type="EMBL" id="GAA54193.1"/>
    </source>
</evidence>
<feature type="region of interest" description="Disordered" evidence="1">
    <location>
        <begin position="514"/>
        <end position="541"/>
    </location>
</feature>
<dbReference type="EMBL" id="DF143778">
    <property type="protein sequence ID" value="GAA54193.1"/>
    <property type="molecule type" value="Genomic_DNA"/>
</dbReference>
<organism evidence="2 3">
    <name type="scientific">Clonorchis sinensis</name>
    <name type="common">Chinese liver fluke</name>
    <dbReference type="NCBI Taxonomy" id="79923"/>
    <lineage>
        <taxon>Eukaryota</taxon>
        <taxon>Metazoa</taxon>
        <taxon>Spiralia</taxon>
        <taxon>Lophotrochozoa</taxon>
        <taxon>Platyhelminthes</taxon>
        <taxon>Trematoda</taxon>
        <taxon>Digenea</taxon>
        <taxon>Opisthorchiida</taxon>
        <taxon>Opisthorchiata</taxon>
        <taxon>Opisthorchiidae</taxon>
        <taxon>Clonorchis</taxon>
    </lineage>
</organism>
<protein>
    <recommendedName>
        <fullName evidence="4">Endonuclease/exonuclease/phosphatase domain-containing protein</fullName>
    </recommendedName>
</protein>
<feature type="region of interest" description="Disordered" evidence="1">
    <location>
        <begin position="923"/>
        <end position="948"/>
    </location>
</feature>
<name>G7YML2_CLOSI</name>
<reference key="2">
    <citation type="submission" date="2011-10" db="EMBL/GenBank/DDBJ databases">
        <title>The genome and transcriptome sequence of Clonorchis sinensis provide insights into the carcinogenic liver fluke.</title>
        <authorList>
            <person name="Wang X."/>
            <person name="Huang Y."/>
            <person name="Chen W."/>
            <person name="Liu H."/>
            <person name="Guo L."/>
            <person name="Chen Y."/>
            <person name="Luo F."/>
            <person name="Zhou W."/>
            <person name="Sun J."/>
            <person name="Mao Q."/>
            <person name="Liang P."/>
            <person name="Zhou C."/>
            <person name="Tian Y."/>
            <person name="Men J."/>
            <person name="Lv X."/>
            <person name="Huang L."/>
            <person name="Zhou J."/>
            <person name="Hu Y."/>
            <person name="Li R."/>
            <person name="Zhang F."/>
            <person name="Lei H."/>
            <person name="Li X."/>
            <person name="Hu X."/>
            <person name="Liang C."/>
            <person name="Xu J."/>
            <person name="Wu Z."/>
            <person name="Yu X."/>
        </authorList>
    </citation>
    <scope>NUCLEOTIDE SEQUENCE</scope>
    <source>
        <strain>Henan</strain>
    </source>
</reference>
<gene>
    <name evidence="2" type="ORF">CLF_112595</name>
</gene>
<evidence type="ECO:0008006" key="4">
    <source>
        <dbReference type="Google" id="ProtNLM"/>
    </source>
</evidence>
<feature type="compositionally biased region" description="Polar residues" evidence="1">
    <location>
        <begin position="530"/>
        <end position="539"/>
    </location>
</feature>
<feature type="region of interest" description="Disordered" evidence="1">
    <location>
        <begin position="784"/>
        <end position="826"/>
    </location>
</feature>
<keyword evidence="3" id="KW-1185">Reference proteome</keyword>
<dbReference type="Proteomes" id="UP000008909">
    <property type="component" value="Unassembled WGS sequence"/>
</dbReference>
<feature type="compositionally biased region" description="Basic and acidic residues" evidence="1">
    <location>
        <begin position="790"/>
        <end position="815"/>
    </location>
</feature>
<proteinExistence type="predicted"/>
<accession>G7YML2</accession>
<reference evidence="2" key="1">
    <citation type="journal article" date="2011" name="Genome Biol.">
        <title>The draft genome of the carcinogenic human liver fluke Clonorchis sinensis.</title>
        <authorList>
            <person name="Wang X."/>
            <person name="Chen W."/>
            <person name="Huang Y."/>
            <person name="Sun J."/>
            <person name="Men J."/>
            <person name="Liu H."/>
            <person name="Luo F."/>
            <person name="Guo L."/>
            <person name="Lv X."/>
            <person name="Deng C."/>
            <person name="Zhou C."/>
            <person name="Fan Y."/>
            <person name="Li X."/>
            <person name="Huang L."/>
            <person name="Hu Y."/>
            <person name="Liang C."/>
            <person name="Hu X."/>
            <person name="Xu J."/>
            <person name="Yu X."/>
        </authorList>
    </citation>
    <scope>NUCLEOTIDE SEQUENCE [LARGE SCALE GENOMIC DNA]</scope>
    <source>
        <strain evidence="2">Henan</strain>
    </source>
</reference>
<evidence type="ECO:0000313" key="3">
    <source>
        <dbReference type="Proteomes" id="UP000008909"/>
    </source>
</evidence>
<sequence>MLTPDVKQVGKSVPIASDCNATTSFGAFVCVDRLRLLNILGQRMPLKFLNKLRGLYSHTSSRCLYEVSTHKALQHWKVDFDYSATDGCFRNVESRDYLVTVTKWCFMRDRFHHAFLFRFQNPGAQKAAGESPVGLEYAVHIVFVFEEEKAQVFLDELTIAYTASFCVLCPPFINARYYVPGAYNHRAVHGRPCPLVITEQHLRNTIGAEIEVQSFHMIEKPHYLKCNPYLKTVDFDGMRTTVSSYLSVSLTVNSKIPPLALPTILLHLSTINTCVFSTAFMVVLCTKNINEHHSLVVLFLIAPYLDPASHPLSAISSFAFTLCMLIYRHSVIIAVYLFTRSLHTFSGRYLRGARYSPSKLSKPHPILSLAKLIQRSAFVLPLLQTSLLLLNTFWTRSVLFSSRNVFPLQISCLRKDRLRARGSVAITWYRTFIHMVIQIGQNICDFRPLDSTCECPPSYTNPQKTSISGQLKHNVRYVAVNRVNSVEAIKFSGKLSSCPPNISDVYIQTSFPRNPTTPQHNQAPDFGPLNRSNGKQVPNTDVVADSETYANRPTVDRDRRRITQCGRNIYKTTEPGAAQQAPAVRSCISSETVMPYTLRLWDRPVLQSQVVASNYDGSPTVHDDAQAAVVTTLTLYPDFAPRFAAAQKVQCKCSAVIGVLAAKLELLSKALTGANTKNAATWTKVDKQLSSLNGYLALSTSGQLTAKDVIQLSDAAIKTATASLVDWRKNHASEAGKIASPQSLTMNRFKQTGCAIREASEHLGCSLPSAVQKILERAVSIQKTHSTTRHLSENHPLEARKLGHSSSRREVRRSPSDSASSADPKLKAKPIVVTAPCAPKSTLRQPTATPDSRFYSTTADASKYKGNDALEEASLTWTGRLKCGELSALLSVTDDEDAAVNFTHKSQLSWIGSDELSQVAKPTGKPTTCPDPDIGDAARTWSPRPPTAKASYLTTANRKVPRTPSWSRRSWVIRISTQARKKTDCSQTSHIRFAESENRWLALSCLSLPEDDQFLIRTLEQLSSSYHFTHLLLLGDFNAPKPPWTELQLSNKSWLYGSKAPVLKTDAMLSTIVMVATFWGRLEIVEFQCQCPPNGFRICEAMVVGCTKDVIFIVRVQRATSKMVAGLNSVDYETCLAVLNLFSLESLGLRRDLILTYALFEQGLANRFFTVDPASTRWGHGPSSAKSAKDDRQRGVLSQRSLNSCQLRFFEAITAAYDAEHSTVAVYLDIQKTFTRRFAYLRSRPPFLKPNYLLISFTNGVQTISEFDEDTFSGRKKLEKFKK</sequence>